<evidence type="ECO:0000313" key="1">
    <source>
        <dbReference type="EMBL" id="EWZ34586.1"/>
    </source>
</evidence>
<reference evidence="1" key="1">
    <citation type="submission" date="2011-06" db="EMBL/GenBank/DDBJ databases">
        <title>The Genome Sequence of Fusarium oxysporum Fo47.</title>
        <authorList>
            <consortium name="The Broad Institute Genome Sequencing Platform"/>
            <person name="Ma L.-J."/>
            <person name="Gale L.R."/>
            <person name="Schwartz D.C."/>
            <person name="Zhou S."/>
            <person name="Corby-Kistler H."/>
            <person name="Young S.K."/>
            <person name="Zeng Q."/>
            <person name="Gargeya S."/>
            <person name="Fitzgerald M."/>
            <person name="Haas B."/>
            <person name="Abouelleil A."/>
            <person name="Alvarado L."/>
            <person name="Arachchi H.M."/>
            <person name="Berlin A."/>
            <person name="Brown A."/>
            <person name="Chapman S.B."/>
            <person name="Chen Z."/>
            <person name="Dunbar C."/>
            <person name="Freedman E."/>
            <person name="Gearin G."/>
            <person name="Gellesch M."/>
            <person name="Goldberg J."/>
            <person name="Griggs A."/>
            <person name="Gujja S."/>
            <person name="Heiman D."/>
            <person name="Howarth C."/>
            <person name="Larson L."/>
            <person name="Lui A."/>
            <person name="MacDonald P.J.P."/>
            <person name="Mehta T."/>
            <person name="Montmayeur A."/>
            <person name="Murphy C."/>
            <person name="Neiman D."/>
            <person name="Pearson M."/>
            <person name="Priest M."/>
            <person name="Roberts A."/>
            <person name="Saif S."/>
            <person name="Shea T."/>
            <person name="Shenoy N."/>
            <person name="Sisk P."/>
            <person name="Stolte C."/>
            <person name="Sykes S."/>
            <person name="Wortman J."/>
            <person name="Nusbaum C."/>
            <person name="Birren B."/>
        </authorList>
    </citation>
    <scope>NUCLEOTIDE SEQUENCE [LARGE SCALE GENOMIC DNA]</scope>
    <source>
        <strain evidence="1">Fo47</strain>
    </source>
</reference>
<protein>
    <submittedName>
        <fullName evidence="1">Uncharacterized protein</fullName>
    </submittedName>
</protein>
<name>W9JRC4_FUSOX</name>
<sequence>MTIQLNRATSFDMACGEWECQAAMSSTPPLTSFKCFYLGRCHDKGLIDSLQLLARPAPYTSRRQDSRGGSANSFMTELAHDTWTRCHGAACRRQQSRSTTAMSSSCCRHNWIVSMGFGGWNSVFLRIRS</sequence>
<proteinExistence type="predicted"/>
<reference evidence="1" key="2">
    <citation type="submission" date="2012-06" db="EMBL/GenBank/DDBJ databases">
        <title>Annotation of the Genome Sequence of Fusarium oxysporum Fo47.</title>
        <authorList>
            <consortium name="The Broad Institute Genomics Platform"/>
            <person name="Ma L.-J."/>
            <person name="Corby-Kistler H."/>
            <person name="Broz K."/>
            <person name="Gale L.R."/>
            <person name="Jonkers W."/>
            <person name="O'Donnell K."/>
            <person name="Ploetz R."/>
            <person name="Steinberg C."/>
            <person name="Schwartz D.C."/>
            <person name="VanEtten H."/>
            <person name="Zhou S."/>
            <person name="Young S.K."/>
            <person name="Zeng Q."/>
            <person name="Gargeya S."/>
            <person name="Fitzgerald M."/>
            <person name="Abouelleil A."/>
            <person name="Alvarado L."/>
            <person name="Chapman S.B."/>
            <person name="Gainer-Dewar J."/>
            <person name="Goldberg J."/>
            <person name="Griggs A."/>
            <person name="Gujja S."/>
            <person name="Hansen M."/>
            <person name="Howarth C."/>
            <person name="Imamovic A."/>
            <person name="Ireland A."/>
            <person name="Larimer J."/>
            <person name="McCowan C."/>
            <person name="Murphy C."/>
            <person name="Pearson M."/>
            <person name="Poon T.W."/>
            <person name="Priest M."/>
            <person name="Roberts A."/>
            <person name="Saif S."/>
            <person name="Shea T."/>
            <person name="Sykes S."/>
            <person name="Wortman J."/>
            <person name="Nusbaum C."/>
            <person name="Birren B."/>
        </authorList>
    </citation>
    <scope>NUCLEOTIDE SEQUENCE</scope>
    <source>
        <strain evidence="1">Fo47</strain>
    </source>
</reference>
<dbReference type="EMBL" id="JH717904">
    <property type="protein sequence ID" value="EWZ34586.1"/>
    <property type="molecule type" value="Genomic_DNA"/>
</dbReference>
<dbReference type="Proteomes" id="UP000030766">
    <property type="component" value="Unassembled WGS sequence"/>
</dbReference>
<organism evidence="1">
    <name type="scientific">Fusarium oxysporum Fo47</name>
    <dbReference type="NCBI Taxonomy" id="660027"/>
    <lineage>
        <taxon>Eukaryota</taxon>
        <taxon>Fungi</taxon>
        <taxon>Dikarya</taxon>
        <taxon>Ascomycota</taxon>
        <taxon>Pezizomycotina</taxon>
        <taxon>Sordariomycetes</taxon>
        <taxon>Hypocreomycetidae</taxon>
        <taxon>Hypocreales</taxon>
        <taxon>Nectriaceae</taxon>
        <taxon>Fusarium</taxon>
        <taxon>Fusarium oxysporum species complex</taxon>
    </lineage>
</organism>
<dbReference type="HOGENOM" id="CLU_1948891_0_0_1"/>
<dbReference type="AlphaFoldDB" id="W9JRC4"/>
<gene>
    <name evidence="1" type="ORF">FOZG_12521</name>
</gene>
<dbReference type="VEuPathDB" id="FungiDB:FOZG_12521"/>
<accession>W9JRC4</accession>